<dbReference type="InterPro" id="IPR050190">
    <property type="entry name" value="UPF0213_domain"/>
</dbReference>
<dbReference type="InterPro" id="IPR000305">
    <property type="entry name" value="GIY-YIG_endonuc"/>
</dbReference>
<feature type="domain" description="GIY-YIG" evidence="2">
    <location>
        <begin position="3"/>
        <end position="79"/>
    </location>
</feature>
<protein>
    <recommendedName>
        <fullName evidence="2">GIY-YIG domain-containing protein</fullName>
    </recommendedName>
</protein>
<dbReference type="AlphaFoldDB" id="A0A2N8ZGG8"/>
<dbReference type="SUPFAM" id="SSF82771">
    <property type="entry name" value="GIY-YIG endonuclease"/>
    <property type="match status" value="1"/>
</dbReference>
<dbReference type="PROSITE" id="PS50164">
    <property type="entry name" value="GIY_YIG"/>
    <property type="match status" value="1"/>
</dbReference>
<dbReference type="OrthoDB" id="9807770at2"/>
<dbReference type="Proteomes" id="UP000235828">
    <property type="component" value="Chromosome A"/>
</dbReference>
<organism evidence="3 4">
    <name type="scientific">Vibrio tapetis subsp. tapetis</name>
    <dbReference type="NCBI Taxonomy" id="1671868"/>
    <lineage>
        <taxon>Bacteria</taxon>
        <taxon>Pseudomonadati</taxon>
        <taxon>Pseudomonadota</taxon>
        <taxon>Gammaproteobacteria</taxon>
        <taxon>Vibrionales</taxon>
        <taxon>Vibrionaceae</taxon>
        <taxon>Vibrio</taxon>
    </lineage>
</organism>
<dbReference type="CDD" id="cd10448">
    <property type="entry name" value="GIY-YIG_unchar_3"/>
    <property type="match status" value="1"/>
</dbReference>
<accession>A0A2N8ZGG8</accession>
<evidence type="ECO:0000259" key="2">
    <source>
        <dbReference type="PROSITE" id="PS50164"/>
    </source>
</evidence>
<gene>
    <name evidence="3" type="ORF">VTAP4600_A3053</name>
</gene>
<dbReference type="EMBL" id="LT960611">
    <property type="protein sequence ID" value="SON51019.1"/>
    <property type="molecule type" value="Genomic_DNA"/>
</dbReference>
<evidence type="ECO:0000313" key="3">
    <source>
        <dbReference type="EMBL" id="SON51019.1"/>
    </source>
</evidence>
<evidence type="ECO:0000313" key="4">
    <source>
        <dbReference type="Proteomes" id="UP000235828"/>
    </source>
</evidence>
<name>A0A2N8ZGG8_9VIBR</name>
<comment type="similarity">
    <text evidence="1">Belongs to the UPF0213 family.</text>
</comment>
<dbReference type="InterPro" id="IPR035901">
    <property type="entry name" value="GIY-YIG_endonuc_sf"/>
</dbReference>
<keyword evidence="4" id="KW-1185">Reference proteome</keyword>
<proteinExistence type="inferred from homology"/>
<sequence length="95" mass="11451">MQKQPCVYFLSSVNKNALYIGVTSNLKKRVWLHKSNAVNGFSKRYQTHELIYFELYSTMDLAIAREKQVKKWRRQWKNELVDTHNPEWLDLYLSL</sequence>
<dbReference type="Pfam" id="PF01541">
    <property type="entry name" value="GIY-YIG"/>
    <property type="match status" value="1"/>
</dbReference>
<evidence type="ECO:0000256" key="1">
    <source>
        <dbReference type="ARBA" id="ARBA00007435"/>
    </source>
</evidence>
<dbReference type="KEGG" id="vta:A3053"/>
<dbReference type="PANTHER" id="PTHR34477:SF5">
    <property type="entry name" value="BSL5627 PROTEIN"/>
    <property type="match status" value="1"/>
</dbReference>
<dbReference type="Gene3D" id="3.40.1440.10">
    <property type="entry name" value="GIY-YIG endonuclease"/>
    <property type="match status" value="1"/>
</dbReference>
<reference evidence="3 4" key="1">
    <citation type="submission" date="2017-10" db="EMBL/GenBank/DDBJ databases">
        <authorList>
            <person name="Banno H."/>
            <person name="Chua N.-H."/>
        </authorList>
    </citation>
    <scope>NUCLEOTIDE SEQUENCE [LARGE SCALE GENOMIC DNA]</scope>
    <source>
        <strain evidence="3">Vibrio tapetis CECT4600</strain>
    </source>
</reference>
<dbReference type="PANTHER" id="PTHR34477">
    <property type="entry name" value="UPF0213 PROTEIN YHBQ"/>
    <property type="match status" value="1"/>
</dbReference>